<keyword evidence="2 4" id="KW-0378">Hydrolase</keyword>
<dbReference type="PANTHER" id="PTHR31308">
    <property type="match status" value="1"/>
</dbReference>
<dbReference type="Gene3D" id="2.60.40.1180">
    <property type="entry name" value="Golgi alpha-mannosidase II"/>
    <property type="match status" value="1"/>
</dbReference>
<evidence type="ECO:0000256" key="3">
    <source>
        <dbReference type="ARBA" id="ARBA00023295"/>
    </source>
</evidence>
<feature type="domain" description="Glycoside hydrolase family 5 C-terminal" evidence="7">
    <location>
        <begin position="385"/>
        <end position="469"/>
    </location>
</feature>
<dbReference type="InterPro" id="IPR001547">
    <property type="entry name" value="Glyco_hydro_5"/>
</dbReference>
<keyword evidence="9" id="KW-1185">Reference proteome</keyword>
<sequence length="472" mass="52920">MKRLAVLAVLLLLPGLLAVLTRHDPGPTRYITDDRGRALFLHGFNTSGSAKGDPEHLPWITEDDVRTEYDLMGTNFVRFLVQWQALEPARGVYDEEYLDAVAERVDWYAERGHHVLLDMHQDLYGRHTSPEEHSGNGAPAWATHNDGLPVESRDMWELVYLEPGVMRSFDHFWNTTGAHPGLMDDYAAAWRHLAARFADHPAVIGYDLMNEPFGGSLQGPDFEAGPLAELYRRCLTRIREVDQDTWVFVEGQAVGVNWGFPSALPYLTDPRDGEPRIVYAPHAYPLPMDLGRSYEGDSRETVDTSIRIWSDSVRVTAERLEAPIVLGEFGLDMSGPGAGDYVRRMLEETESMATGRAYWSNDHDGWGPWADEDLTPGPLVEVMSRAYPRAVAGRPVEVSYDAAGFRLRFTERDGVSGPTEIHLPAHAFPDHELTVDAPAGWTSDWDEERRILYVDIPRHGAGTEYAITVVPA</sequence>
<comment type="similarity">
    <text evidence="1 4">Belongs to the glycosyl hydrolase 5 (cellulase A) family.</text>
</comment>
<gene>
    <name evidence="8" type="ORF">RM479_06115</name>
</gene>
<dbReference type="InterPro" id="IPR013780">
    <property type="entry name" value="Glyco_hydro_b"/>
</dbReference>
<keyword evidence="3 4" id="KW-0326">Glycosidase</keyword>
<reference evidence="9" key="1">
    <citation type="submission" date="2023-07" db="EMBL/GenBank/DDBJ databases">
        <title>30 novel species of actinomycetes from the DSMZ collection.</title>
        <authorList>
            <person name="Nouioui I."/>
        </authorList>
    </citation>
    <scope>NUCLEOTIDE SEQUENCE [LARGE SCALE GENOMIC DNA]</scope>
    <source>
        <strain evidence="9">DSM 44743</strain>
    </source>
</reference>
<keyword evidence="5" id="KW-0732">Signal</keyword>
<name>A0ABU2M5Q4_9ACTN</name>
<dbReference type="Pfam" id="PF18564">
    <property type="entry name" value="Glyco_hydro_5_C"/>
    <property type="match status" value="1"/>
</dbReference>
<evidence type="ECO:0000313" key="8">
    <source>
        <dbReference type="EMBL" id="MDT0327983.1"/>
    </source>
</evidence>
<dbReference type="PROSITE" id="PS00659">
    <property type="entry name" value="GLYCOSYL_HYDROL_F5"/>
    <property type="match status" value="1"/>
</dbReference>
<dbReference type="InterPro" id="IPR041036">
    <property type="entry name" value="GH5_C"/>
</dbReference>
<dbReference type="SUPFAM" id="SSF51445">
    <property type="entry name" value="(Trans)glycosidases"/>
    <property type="match status" value="1"/>
</dbReference>
<dbReference type="Proteomes" id="UP001183390">
    <property type="component" value="Unassembled WGS sequence"/>
</dbReference>
<evidence type="ECO:0000256" key="2">
    <source>
        <dbReference type="ARBA" id="ARBA00022801"/>
    </source>
</evidence>
<evidence type="ECO:0000313" key="9">
    <source>
        <dbReference type="Proteomes" id="UP001183390"/>
    </source>
</evidence>
<comment type="caution">
    <text evidence="8">The sequence shown here is derived from an EMBL/GenBank/DDBJ whole genome shotgun (WGS) entry which is preliminary data.</text>
</comment>
<dbReference type="PANTHER" id="PTHR31308:SF3">
    <property type="entry name" value="ENDOGLYCOCERAMIDASE"/>
    <property type="match status" value="1"/>
</dbReference>
<evidence type="ECO:0000256" key="1">
    <source>
        <dbReference type="ARBA" id="ARBA00005641"/>
    </source>
</evidence>
<proteinExistence type="inferred from homology"/>
<dbReference type="InterPro" id="IPR017853">
    <property type="entry name" value="GH"/>
</dbReference>
<accession>A0ABU2M5Q4</accession>
<evidence type="ECO:0000256" key="5">
    <source>
        <dbReference type="SAM" id="SignalP"/>
    </source>
</evidence>
<dbReference type="InterPro" id="IPR018087">
    <property type="entry name" value="Glyco_hydro_5_CS"/>
</dbReference>
<protein>
    <submittedName>
        <fullName evidence="8">Cellulase family glycosylhydrolase</fullName>
    </submittedName>
</protein>
<dbReference type="InterPro" id="IPR052066">
    <property type="entry name" value="Glycosphingolipid_Hydrolases"/>
</dbReference>
<dbReference type="Gene3D" id="3.20.20.80">
    <property type="entry name" value="Glycosidases"/>
    <property type="match status" value="1"/>
</dbReference>
<feature type="signal peptide" evidence="5">
    <location>
        <begin position="1"/>
        <end position="18"/>
    </location>
</feature>
<evidence type="ECO:0000259" key="6">
    <source>
        <dbReference type="Pfam" id="PF00150"/>
    </source>
</evidence>
<evidence type="ECO:0000256" key="4">
    <source>
        <dbReference type="RuleBase" id="RU361153"/>
    </source>
</evidence>
<dbReference type="RefSeq" id="WP_311510740.1">
    <property type="nucleotide sequence ID" value="NZ_JAVREP010000003.1"/>
</dbReference>
<dbReference type="Pfam" id="PF00150">
    <property type="entry name" value="Cellulase"/>
    <property type="match status" value="1"/>
</dbReference>
<feature type="chain" id="PRO_5045135281" evidence="5">
    <location>
        <begin position="19"/>
        <end position="472"/>
    </location>
</feature>
<feature type="domain" description="Glycoside hydrolase family 5" evidence="6">
    <location>
        <begin position="41"/>
        <end position="363"/>
    </location>
</feature>
<organism evidence="8 9">
    <name type="scientific">Nocardiopsis lambiniae</name>
    <dbReference type="NCBI Taxonomy" id="3075539"/>
    <lineage>
        <taxon>Bacteria</taxon>
        <taxon>Bacillati</taxon>
        <taxon>Actinomycetota</taxon>
        <taxon>Actinomycetes</taxon>
        <taxon>Streptosporangiales</taxon>
        <taxon>Nocardiopsidaceae</taxon>
        <taxon>Nocardiopsis</taxon>
    </lineage>
</organism>
<evidence type="ECO:0000259" key="7">
    <source>
        <dbReference type="Pfam" id="PF18564"/>
    </source>
</evidence>
<dbReference type="EMBL" id="JAVREP010000003">
    <property type="protein sequence ID" value="MDT0327983.1"/>
    <property type="molecule type" value="Genomic_DNA"/>
</dbReference>